<dbReference type="AlphaFoldDB" id="A0A8J2UKJ5"/>
<protein>
    <recommendedName>
        <fullName evidence="3">MSMEG_0570 family nitrogen starvation response protein</fullName>
    </recommendedName>
</protein>
<proteinExistence type="predicted"/>
<evidence type="ECO:0008006" key="3">
    <source>
        <dbReference type="Google" id="ProtNLM"/>
    </source>
</evidence>
<organism evidence="1 2">
    <name type="scientific">Oxalicibacterium flavum</name>
    <dbReference type="NCBI Taxonomy" id="179467"/>
    <lineage>
        <taxon>Bacteria</taxon>
        <taxon>Pseudomonadati</taxon>
        <taxon>Pseudomonadota</taxon>
        <taxon>Betaproteobacteria</taxon>
        <taxon>Burkholderiales</taxon>
        <taxon>Oxalobacteraceae</taxon>
        <taxon>Oxalicibacterium</taxon>
    </lineage>
</organism>
<accession>A0A8J2UKJ5</accession>
<reference evidence="1" key="2">
    <citation type="submission" date="2020-09" db="EMBL/GenBank/DDBJ databases">
        <authorList>
            <person name="Sun Q."/>
            <person name="Sedlacek I."/>
        </authorList>
    </citation>
    <scope>NUCLEOTIDE SEQUENCE</scope>
    <source>
        <strain evidence="1">CCM 7086</strain>
    </source>
</reference>
<dbReference type="NCBIfam" id="TIGR04042">
    <property type="entry name" value="MSMEG_0570_fam"/>
    <property type="match status" value="1"/>
</dbReference>
<dbReference type="Proteomes" id="UP000620266">
    <property type="component" value="Unassembled WGS sequence"/>
</dbReference>
<keyword evidence="2" id="KW-1185">Reference proteome</keyword>
<dbReference type="RefSeq" id="WP_188395484.1">
    <property type="nucleotide sequence ID" value="NZ_BMCG01000003.1"/>
</dbReference>
<dbReference type="EMBL" id="BMCG01000003">
    <property type="protein sequence ID" value="GGC05781.1"/>
    <property type="molecule type" value="Genomic_DNA"/>
</dbReference>
<reference evidence="1" key="1">
    <citation type="journal article" date="2014" name="Int. J. Syst. Evol. Microbiol.">
        <title>Complete genome sequence of Corynebacterium casei LMG S-19264T (=DSM 44701T), isolated from a smear-ripened cheese.</title>
        <authorList>
            <consortium name="US DOE Joint Genome Institute (JGI-PGF)"/>
            <person name="Walter F."/>
            <person name="Albersmeier A."/>
            <person name="Kalinowski J."/>
            <person name="Ruckert C."/>
        </authorList>
    </citation>
    <scope>NUCLEOTIDE SEQUENCE</scope>
    <source>
        <strain evidence="1">CCM 7086</strain>
    </source>
</reference>
<comment type="caution">
    <text evidence="1">The sequence shown here is derived from an EMBL/GenBank/DDBJ whole genome shotgun (WGS) entry which is preliminary data.</text>
</comment>
<evidence type="ECO:0000313" key="2">
    <source>
        <dbReference type="Proteomes" id="UP000620266"/>
    </source>
</evidence>
<dbReference type="InterPro" id="IPR023846">
    <property type="entry name" value="CHP04042_MSMEG0570"/>
</dbReference>
<sequence>MPAMHFHVRWPDDSTSKCYSPSSTITEFLEAGKSYPLDEFVAVSRTALHKASDRVRMKYGYMCSSAMDQLAQIETTAERFRGVADARVVVESITS</sequence>
<gene>
    <name evidence="1" type="ORF">GCM10007205_13610</name>
</gene>
<name>A0A8J2UKJ5_9BURK</name>
<evidence type="ECO:0000313" key="1">
    <source>
        <dbReference type="EMBL" id="GGC05781.1"/>
    </source>
</evidence>